<feature type="region of interest" description="Disordered" evidence="6">
    <location>
        <begin position="109"/>
        <end position="128"/>
    </location>
</feature>
<feature type="binding site" description="covalent" evidence="4">
    <location>
        <position position="150"/>
    </location>
    <ligand>
        <name>heme c</name>
        <dbReference type="ChEBI" id="CHEBI:61717"/>
        <label>2</label>
    </ligand>
</feature>
<evidence type="ECO:0000256" key="1">
    <source>
        <dbReference type="ARBA" id="ARBA00022617"/>
    </source>
</evidence>
<evidence type="ECO:0000259" key="8">
    <source>
        <dbReference type="PROSITE" id="PS51007"/>
    </source>
</evidence>
<dbReference type="AlphaFoldDB" id="A0A7Z2W0Q2"/>
<keyword evidence="10" id="KW-1185">Reference proteome</keyword>
<evidence type="ECO:0000256" key="3">
    <source>
        <dbReference type="ARBA" id="ARBA00023004"/>
    </source>
</evidence>
<feature type="region of interest" description="Disordered" evidence="6">
    <location>
        <begin position="214"/>
        <end position="250"/>
    </location>
</feature>
<gene>
    <name evidence="9" type="ORF">HH212_25760</name>
</gene>
<feature type="binding site" description="axial binding residue" evidence="5">
    <location>
        <position position="89"/>
    </location>
    <ligand>
        <name>heme c</name>
        <dbReference type="ChEBI" id="CHEBI:61717"/>
        <label>1</label>
    </ligand>
    <ligandPart>
        <name>Fe</name>
        <dbReference type="ChEBI" id="CHEBI:18248"/>
    </ligandPart>
</feature>
<evidence type="ECO:0000256" key="4">
    <source>
        <dbReference type="PIRSR" id="PIRSR000005-1"/>
    </source>
</evidence>
<evidence type="ECO:0000313" key="9">
    <source>
        <dbReference type="EMBL" id="QJE02971.1"/>
    </source>
</evidence>
<dbReference type="PANTHER" id="PTHR33751:SF11">
    <property type="entry name" value="BLL4483 PROTEIN"/>
    <property type="match status" value="1"/>
</dbReference>
<proteinExistence type="predicted"/>
<dbReference type="GO" id="GO:0020037">
    <property type="term" value="F:heme binding"/>
    <property type="evidence" value="ECO:0007669"/>
    <property type="project" value="InterPro"/>
</dbReference>
<dbReference type="InterPro" id="IPR050597">
    <property type="entry name" value="Cytochrome_c_Oxidase_Subunit"/>
</dbReference>
<feature type="binding site" description="covalent" evidence="4">
    <location>
        <position position="41"/>
    </location>
    <ligand>
        <name>heme c</name>
        <dbReference type="ChEBI" id="CHEBI:61717"/>
        <label>1</label>
    </ligand>
</feature>
<dbReference type="SUPFAM" id="SSF46626">
    <property type="entry name" value="Cytochrome c"/>
    <property type="match status" value="2"/>
</dbReference>
<dbReference type="GO" id="GO:0005506">
    <property type="term" value="F:iron ion binding"/>
    <property type="evidence" value="ECO:0007669"/>
    <property type="project" value="InterPro"/>
</dbReference>
<evidence type="ECO:0000256" key="7">
    <source>
        <dbReference type="SAM" id="SignalP"/>
    </source>
</evidence>
<feature type="binding site" description="axial binding residue" evidence="5">
    <location>
        <position position="193"/>
    </location>
    <ligand>
        <name>heme c</name>
        <dbReference type="ChEBI" id="CHEBI:61717"/>
        <label>2</label>
    </ligand>
    <ligandPart>
        <name>Fe</name>
        <dbReference type="ChEBI" id="CHEBI:18248"/>
    </ligandPart>
</feature>
<feature type="binding site" description="covalent" evidence="4">
    <location>
        <position position="147"/>
    </location>
    <ligand>
        <name>heme c</name>
        <dbReference type="ChEBI" id="CHEBI:61717"/>
        <label>2</label>
    </ligand>
</feature>
<feature type="binding site" description="covalent" evidence="4">
    <location>
        <position position="38"/>
    </location>
    <ligand>
        <name>heme c</name>
        <dbReference type="ChEBI" id="CHEBI:61717"/>
        <label>1</label>
    </ligand>
</feature>
<feature type="chain" id="PRO_5030671253" evidence="7">
    <location>
        <begin position="21"/>
        <end position="250"/>
    </location>
</feature>
<dbReference type="Pfam" id="PF00034">
    <property type="entry name" value="Cytochrom_C"/>
    <property type="match status" value="1"/>
</dbReference>
<evidence type="ECO:0000256" key="6">
    <source>
        <dbReference type="SAM" id="MobiDB-lite"/>
    </source>
</evidence>
<keyword evidence="7" id="KW-0732">Signal</keyword>
<dbReference type="Gene3D" id="1.10.760.10">
    <property type="entry name" value="Cytochrome c-like domain"/>
    <property type="match status" value="2"/>
</dbReference>
<dbReference type="InterPro" id="IPR009056">
    <property type="entry name" value="Cyt_c-like_dom"/>
</dbReference>
<dbReference type="PROSITE" id="PS51007">
    <property type="entry name" value="CYTC"/>
    <property type="match status" value="1"/>
</dbReference>
<dbReference type="RefSeq" id="WP_170205052.1">
    <property type="nucleotide sequence ID" value="NZ_CP051685.1"/>
</dbReference>
<reference evidence="9 10" key="1">
    <citation type="submission" date="2020-04" db="EMBL/GenBank/DDBJ databases">
        <title>Genome sequencing of novel species.</title>
        <authorList>
            <person name="Heo J."/>
            <person name="Kim S.-J."/>
            <person name="Kim J.-S."/>
            <person name="Hong S.-B."/>
            <person name="Kwon S.-W."/>
        </authorList>
    </citation>
    <scope>NUCLEOTIDE SEQUENCE [LARGE SCALE GENOMIC DNA]</scope>
    <source>
        <strain evidence="9 10">GN2-R2</strain>
    </source>
</reference>
<protein>
    <submittedName>
        <fullName evidence="9">C-type cytochrome</fullName>
    </submittedName>
</protein>
<keyword evidence="2 5" id="KW-0479">Metal-binding</keyword>
<dbReference type="GO" id="GO:0042597">
    <property type="term" value="C:periplasmic space"/>
    <property type="evidence" value="ECO:0007669"/>
    <property type="project" value="InterPro"/>
</dbReference>
<feature type="binding site" description="axial binding residue" evidence="5">
    <location>
        <position position="42"/>
    </location>
    <ligand>
        <name>heme c</name>
        <dbReference type="ChEBI" id="CHEBI:61717"/>
        <label>1</label>
    </ligand>
    <ligandPart>
        <name>Fe</name>
        <dbReference type="ChEBI" id="CHEBI:18248"/>
    </ligandPart>
</feature>
<feature type="signal peptide" evidence="7">
    <location>
        <begin position="1"/>
        <end position="20"/>
    </location>
</feature>
<sequence>MRGSLDIPVVLLGWALLAPAAAQQRVVPDTMAQRLLACTGCHGAPATVAANTQPAGERRYFPRIAGKPAGYLYNQLLNFRAERRRYPLMTHMVAPLSDDYLREIAAHFAGQHPPAPPPGRPDSSAAELERGRRLVAQGDAALKVPACIACHGERLTGALPAIPGLAGLPRDYINAQFGAWRNGDRHALAPDCMAVIAARLSPADIAAVSAWLASQPQPSDVRPAPQPDRPLPLACGSAPEARPRTAVARP</sequence>
<keyword evidence="3 5" id="KW-0408">Iron</keyword>
<name>A0A7Z2W0Q2_9BURK</name>
<evidence type="ECO:0000256" key="2">
    <source>
        <dbReference type="ARBA" id="ARBA00022723"/>
    </source>
</evidence>
<dbReference type="KEGG" id="mfy:HH212_25760"/>
<dbReference type="PANTHER" id="PTHR33751">
    <property type="entry name" value="CBB3-TYPE CYTOCHROME C OXIDASE SUBUNIT FIXP"/>
    <property type="match status" value="1"/>
</dbReference>
<organism evidence="9 10">
    <name type="scientific">Massilia forsythiae</name>
    <dbReference type="NCBI Taxonomy" id="2728020"/>
    <lineage>
        <taxon>Bacteria</taxon>
        <taxon>Pseudomonadati</taxon>
        <taxon>Pseudomonadota</taxon>
        <taxon>Betaproteobacteria</taxon>
        <taxon>Burkholderiales</taxon>
        <taxon>Oxalobacteraceae</taxon>
        <taxon>Telluria group</taxon>
        <taxon>Massilia</taxon>
    </lineage>
</organism>
<dbReference type="PIRSF" id="PIRSF000005">
    <property type="entry name" value="Cytochrome_c4"/>
    <property type="match status" value="1"/>
</dbReference>
<dbReference type="GO" id="GO:0009055">
    <property type="term" value="F:electron transfer activity"/>
    <property type="evidence" value="ECO:0007669"/>
    <property type="project" value="InterPro"/>
</dbReference>
<dbReference type="InterPro" id="IPR024167">
    <property type="entry name" value="Cytochrome_c4-like"/>
</dbReference>
<evidence type="ECO:0000256" key="5">
    <source>
        <dbReference type="PIRSR" id="PIRSR000005-2"/>
    </source>
</evidence>
<dbReference type="InterPro" id="IPR036909">
    <property type="entry name" value="Cyt_c-like_dom_sf"/>
</dbReference>
<feature type="binding site" description="axial binding residue" evidence="5">
    <location>
        <position position="151"/>
    </location>
    <ligand>
        <name>heme c</name>
        <dbReference type="ChEBI" id="CHEBI:61717"/>
        <label>2</label>
    </ligand>
    <ligandPart>
        <name>Fe</name>
        <dbReference type="ChEBI" id="CHEBI:18248"/>
    </ligandPart>
</feature>
<keyword evidence="1 4" id="KW-0349">Heme</keyword>
<dbReference type="Proteomes" id="UP000502415">
    <property type="component" value="Chromosome"/>
</dbReference>
<accession>A0A7Z2W0Q2</accession>
<evidence type="ECO:0000313" key="10">
    <source>
        <dbReference type="Proteomes" id="UP000502415"/>
    </source>
</evidence>
<dbReference type="EMBL" id="CP051685">
    <property type="protein sequence ID" value="QJE02971.1"/>
    <property type="molecule type" value="Genomic_DNA"/>
</dbReference>
<feature type="domain" description="Cytochrome c" evidence="8">
    <location>
        <begin position="133"/>
        <end position="216"/>
    </location>
</feature>
<comment type="PTM">
    <text evidence="4">Binds 2 heme c groups covalently per subunit.</text>
</comment>